<keyword evidence="6" id="KW-0282">Flagellum</keyword>
<dbReference type="Gene3D" id="1.20.1330.10">
    <property type="entry name" value="f41 fragment of flagellin, N-terminal domain"/>
    <property type="match status" value="1"/>
</dbReference>
<evidence type="ECO:0000256" key="3">
    <source>
        <dbReference type="RuleBase" id="RU362073"/>
    </source>
</evidence>
<evidence type="ECO:0000256" key="2">
    <source>
        <dbReference type="ARBA" id="ARBA00023143"/>
    </source>
</evidence>
<sequence length="338" mass="36198">MITRMTTSMMANTSLATIQKNFSRLADANRQMASGKRMEFPSDDPASSVSSMRLRKELAATQQFQRNIDDAAAWMQTADSAMQSVSGQYTKAKSTLINSINSANGPASLKALGQDLRQQAQAIMSQANATYLGRAVFAGNSDKGAVFKVGTSADGKSEVFLQLETDDVTAKPVNRRINADTTLPANMDGNSLFGTGTINWAPDAATGTTIDTTNNPSVMNLLVEAANIMESPDGLSSADPDKKAVAHNRIMAIQAELDRRAEGLHEGMSTLGARHKQVLQARETVLADIQNVKSQISGVEDIDIQSATVEMSLASMAYQASLGSTQRVVQPSLLDYLR</sequence>
<comment type="caution">
    <text evidence="6">The sequence shown here is derived from an EMBL/GenBank/DDBJ whole genome shotgun (WGS) entry which is preliminary data.</text>
</comment>
<dbReference type="PANTHER" id="PTHR42792:SF1">
    <property type="entry name" value="FLAGELLAR HOOK-ASSOCIATED PROTEIN 3"/>
    <property type="match status" value="1"/>
</dbReference>
<keyword evidence="7" id="KW-1185">Reference proteome</keyword>
<feature type="domain" description="Flagellin N-terminal" evidence="4">
    <location>
        <begin position="7"/>
        <end position="140"/>
    </location>
</feature>
<dbReference type="RefSeq" id="WP_154545176.1">
    <property type="nucleotide sequence ID" value="NZ_VUMY01000011.1"/>
</dbReference>
<feature type="domain" description="Flagellin C-terminal" evidence="5">
    <location>
        <begin position="258"/>
        <end position="337"/>
    </location>
</feature>
<dbReference type="GO" id="GO:0005198">
    <property type="term" value="F:structural molecule activity"/>
    <property type="evidence" value="ECO:0007669"/>
    <property type="project" value="UniProtKB-UniRule"/>
</dbReference>
<dbReference type="GO" id="GO:0005576">
    <property type="term" value="C:extracellular region"/>
    <property type="evidence" value="ECO:0007669"/>
    <property type="project" value="UniProtKB-SubCell"/>
</dbReference>
<dbReference type="Pfam" id="PF00700">
    <property type="entry name" value="Flagellin_C"/>
    <property type="match status" value="1"/>
</dbReference>
<keyword evidence="2 3" id="KW-0975">Bacterial flagellum</keyword>
<comment type="similarity">
    <text evidence="1 3">Belongs to the bacterial flagellin family.</text>
</comment>
<evidence type="ECO:0000256" key="1">
    <source>
        <dbReference type="ARBA" id="ARBA00005709"/>
    </source>
</evidence>
<comment type="function">
    <text evidence="3">Flagellin is the subunit protein which polymerizes to form the filaments of bacterial flagella.</text>
</comment>
<evidence type="ECO:0000313" key="7">
    <source>
        <dbReference type="Proteomes" id="UP000442535"/>
    </source>
</evidence>
<dbReference type="AlphaFoldDB" id="A0A7K0K3C6"/>
<dbReference type="EMBL" id="VUMY01000011">
    <property type="protein sequence ID" value="MST49987.1"/>
    <property type="molecule type" value="Genomic_DNA"/>
</dbReference>
<evidence type="ECO:0000313" key="6">
    <source>
        <dbReference type="EMBL" id="MST49987.1"/>
    </source>
</evidence>
<name>A0A7K0K3C6_9ACTO</name>
<gene>
    <name evidence="6" type="ORF">FYJ63_07030</name>
</gene>
<dbReference type="InterPro" id="IPR001492">
    <property type="entry name" value="Flagellin"/>
</dbReference>
<dbReference type="GO" id="GO:0009288">
    <property type="term" value="C:bacterial-type flagellum"/>
    <property type="evidence" value="ECO:0007669"/>
    <property type="project" value="UniProtKB-SubCell"/>
</dbReference>
<keyword evidence="3" id="KW-0964">Secreted</keyword>
<accession>A0A7K0K3C6</accession>
<comment type="subcellular location">
    <subcellularLocation>
        <location evidence="3">Secreted</location>
    </subcellularLocation>
    <subcellularLocation>
        <location evidence="3">Bacterial flagellum</location>
    </subcellularLocation>
</comment>
<dbReference type="InterPro" id="IPR001029">
    <property type="entry name" value="Flagellin_N"/>
</dbReference>
<keyword evidence="6" id="KW-0969">Cilium</keyword>
<organism evidence="6 7">
    <name type="scientific">Mobiluncus porci</name>
    <dbReference type="NCBI Taxonomy" id="2652278"/>
    <lineage>
        <taxon>Bacteria</taxon>
        <taxon>Bacillati</taxon>
        <taxon>Actinomycetota</taxon>
        <taxon>Actinomycetes</taxon>
        <taxon>Actinomycetales</taxon>
        <taxon>Actinomycetaceae</taxon>
        <taxon>Mobiluncus</taxon>
    </lineage>
</organism>
<dbReference type="InterPro" id="IPR046358">
    <property type="entry name" value="Flagellin_C"/>
</dbReference>
<proteinExistence type="inferred from homology"/>
<dbReference type="Pfam" id="PF00669">
    <property type="entry name" value="Flagellin_N"/>
    <property type="match status" value="1"/>
</dbReference>
<keyword evidence="6" id="KW-0966">Cell projection</keyword>
<protein>
    <recommendedName>
        <fullName evidence="3">Flagellin</fullName>
    </recommendedName>
</protein>
<dbReference type="Proteomes" id="UP000442535">
    <property type="component" value="Unassembled WGS sequence"/>
</dbReference>
<reference evidence="6 7" key="1">
    <citation type="submission" date="2019-08" db="EMBL/GenBank/DDBJ databases">
        <title>In-depth cultivation of the pig gut microbiome towards novel bacterial diversity and tailored functional studies.</title>
        <authorList>
            <person name="Wylensek D."/>
            <person name="Hitch T.C.A."/>
            <person name="Clavel T."/>
        </authorList>
    </citation>
    <scope>NUCLEOTIDE SEQUENCE [LARGE SCALE GENOMIC DNA]</scope>
    <source>
        <strain evidence="6 7">RF-GAM-744-WT-7</strain>
    </source>
</reference>
<dbReference type="PANTHER" id="PTHR42792">
    <property type="entry name" value="FLAGELLIN"/>
    <property type="match status" value="1"/>
</dbReference>
<dbReference type="SUPFAM" id="SSF64518">
    <property type="entry name" value="Phase 1 flagellin"/>
    <property type="match status" value="1"/>
</dbReference>
<evidence type="ECO:0000259" key="5">
    <source>
        <dbReference type="Pfam" id="PF00700"/>
    </source>
</evidence>
<evidence type="ECO:0000259" key="4">
    <source>
        <dbReference type="Pfam" id="PF00669"/>
    </source>
</evidence>